<keyword evidence="3" id="KW-0804">Transcription</keyword>
<dbReference type="InterPro" id="IPR050204">
    <property type="entry name" value="AraC_XylS_family_regulators"/>
</dbReference>
<gene>
    <name evidence="5" type="ORF">FAP39_15170</name>
</gene>
<dbReference type="PANTHER" id="PTHR46796">
    <property type="entry name" value="HTH-TYPE TRANSCRIPTIONAL ACTIVATOR RHAS-RELATED"/>
    <property type="match status" value="1"/>
</dbReference>
<dbReference type="Pfam" id="PF12833">
    <property type="entry name" value="HTH_18"/>
    <property type="match status" value="1"/>
</dbReference>
<dbReference type="Proteomes" id="UP000306575">
    <property type="component" value="Unassembled WGS sequence"/>
</dbReference>
<evidence type="ECO:0000256" key="1">
    <source>
        <dbReference type="ARBA" id="ARBA00023015"/>
    </source>
</evidence>
<dbReference type="SUPFAM" id="SSF52317">
    <property type="entry name" value="Class I glutamine amidotransferase-like"/>
    <property type="match status" value="1"/>
</dbReference>
<dbReference type="SMART" id="SM00342">
    <property type="entry name" value="HTH_ARAC"/>
    <property type="match status" value="1"/>
</dbReference>
<sequence length="316" mass="35089">MACLTSAIEPLRAANEIANQEVFRWRLIAETNAPVRSSSGVMFSPDDSIETPHALTHLFLISGPDAKFANPSKGNGVLRWLDRTGVILGGFSGGIFPLARSGVLTGHSVAAHWCYDEAFKVEFPDIVTTGDVINRDRRRMTVAGGSAVFDLMLGLIEEHLDASIMTEVACWFQHPFVRSPDVQQKRPTIGSDTTEDSLSKPVAQAIQMFAEHIEDPILISDVATAINVSPRNLERLFKRDTGESPLKYYRTLRLEKARQMVRYSNESIMQIALATGYFSSSSLTRHYRRQFGLAPSEERFERNAFRVSESAGPPPT</sequence>
<dbReference type="InterPro" id="IPR009057">
    <property type="entry name" value="Homeodomain-like_sf"/>
</dbReference>
<evidence type="ECO:0000313" key="5">
    <source>
        <dbReference type="EMBL" id="TKZ17199.1"/>
    </source>
</evidence>
<organism evidence="5 6">
    <name type="scientific">Shimia litoralis</name>
    <dbReference type="NCBI Taxonomy" id="420403"/>
    <lineage>
        <taxon>Bacteria</taxon>
        <taxon>Pseudomonadati</taxon>
        <taxon>Pseudomonadota</taxon>
        <taxon>Alphaproteobacteria</taxon>
        <taxon>Rhodobacterales</taxon>
        <taxon>Roseobacteraceae</taxon>
    </lineage>
</organism>
<name>A0A4U7MVP8_9RHOB</name>
<dbReference type="OrthoDB" id="9793400at2"/>
<dbReference type="PROSITE" id="PS01124">
    <property type="entry name" value="HTH_ARAC_FAMILY_2"/>
    <property type="match status" value="1"/>
</dbReference>
<protein>
    <submittedName>
        <fullName evidence="5">GlxA family transcriptional regulator</fullName>
    </submittedName>
</protein>
<dbReference type="GO" id="GO:0003700">
    <property type="term" value="F:DNA-binding transcription factor activity"/>
    <property type="evidence" value="ECO:0007669"/>
    <property type="project" value="InterPro"/>
</dbReference>
<dbReference type="PROSITE" id="PS00041">
    <property type="entry name" value="HTH_ARAC_FAMILY_1"/>
    <property type="match status" value="1"/>
</dbReference>
<dbReference type="GO" id="GO:0043565">
    <property type="term" value="F:sequence-specific DNA binding"/>
    <property type="evidence" value="ECO:0007669"/>
    <property type="project" value="InterPro"/>
</dbReference>
<accession>A0A4U7MVP8</accession>
<dbReference type="EMBL" id="SULI01000026">
    <property type="protein sequence ID" value="TKZ17199.1"/>
    <property type="molecule type" value="Genomic_DNA"/>
</dbReference>
<dbReference type="AlphaFoldDB" id="A0A4U7MVP8"/>
<evidence type="ECO:0000256" key="3">
    <source>
        <dbReference type="ARBA" id="ARBA00023163"/>
    </source>
</evidence>
<dbReference type="CDD" id="cd03136">
    <property type="entry name" value="GATase1_AraC_ArgR_like"/>
    <property type="match status" value="1"/>
</dbReference>
<dbReference type="InterPro" id="IPR018060">
    <property type="entry name" value="HTH_AraC"/>
</dbReference>
<dbReference type="InterPro" id="IPR029062">
    <property type="entry name" value="Class_I_gatase-like"/>
</dbReference>
<dbReference type="Gene3D" id="3.40.50.880">
    <property type="match status" value="1"/>
</dbReference>
<evidence type="ECO:0000313" key="6">
    <source>
        <dbReference type="Proteomes" id="UP000306575"/>
    </source>
</evidence>
<evidence type="ECO:0000256" key="2">
    <source>
        <dbReference type="ARBA" id="ARBA00023125"/>
    </source>
</evidence>
<reference evidence="5 6" key="1">
    <citation type="submission" date="2019-04" db="EMBL/GenBank/DDBJ databases">
        <title>Genome sequence of Pelagicola litoralis CL-ES2.</title>
        <authorList>
            <person name="Cao J."/>
        </authorList>
    </citation>
    <scope>NUCLEOTIDE SEQUENCE [LARGE SCALE GENOMIC DNA]</scope>
    <source>
        <strain evidence="5 6">CL-ES2</strain>
    </source>
</reference>
<feature type="domain" description="HTH araC/xylS-type" evidence="4">
    <location>
        <begin position="203"/>
        <end position="301"/>
    </location>
</feature>
<dbReference type="Gene3D" id="1.10.10.60">
    <property type="entry name" value="Homeodomain-like"/>
    <property type="match status" value="1"/>
</dbReference>
<comment type="caution">
    <text evidence="5">The sequence shown here is derived from an EMBL/GenBank/DDBJ whole genome shotgun (WGS) entry which is preliminary data.</text>
</comment>
<keyword evidence="1" id="KW-0805">Transcription regulation</keyword>
<evidence type="ECO:0000259" key="4">
    <source>
        <dbReference type="PROSITE" id="PS01124"/>
    </source>
</evidence>
<keyword evidence="6" id="KW-1185">Reference proteome</keyword>
<dbReference type="SUPFAM" id="SSF46689">
    <property type="entry name" value="Homeodomain-like"/>
    <property type="match status" value="2"/>
</dbReference>
<proteinExistence type="predicted"/>
<dbReference type="InterPro" id="IPR018062">
    <property type="entry name" value="HTH_AraC-typ_CS"/>
</dbReference>
<keyword evidence="2" id="KW-0238">DNA-binding</keyword>